<evidence type="ECO:0000313" key="2">
    <source>
        <dbReference type="EMBL" id="KAF0457442.1"/>
    </source>
</evidence>
<feature type="region of interest" description="Disordered" evidence="1">
    <location>
        <begin position="1"/>
        <end position="79"/>
    </location>
</feature>
<dbReference type="Proteomes" id="UP000439903">
    <property type="component" value="Unassembled WGS sequence"/>
</dbReference>
<reference evidence="2 3" key="1">
    <citation type="journal article" date="2019" name="Environ. Microbiol.">
        <title>At the nexus of three kingdoms: the genome of the mycorrhizal fungus Gigaspora margarita provides insights into plant, endobacterial and fungal interactions.</title>
        <authorList>
            <person name="Venice F."/>
            <person name="Ghignone S."/>
            <person name="Salvioli di Fossalunga A."/>
            <person name="Amselem J."/>
            <person name="Novero M."/>
            <person name="Xianan X."/>
            <person name="Sedzielewska Toro K."/>
            <person name="Morin E."/>
            <person name="Lipzen A."/>
            <person name="Grigoriev I.V."/>
            <person name="Henrissat B."/>
            <person name="Martin F.M."/>
            <person name="Bonfante P."/>
        </authorList>
    </citation>
    <scope>NUCLEOTIDE SEQUENCE [LARGE SCALE GENOMIC DNA]</scope>
    <source>
        <strain evidence="2 3">BEG34</strain>
    </source>
</reference>
<dbReference type="AlphaFoldDB" id="A0A8H3XHR3"/>
<organism evidence="2 3">
    <name type="scientific">Gigaspora margarita</name>
    <dbReference type="NCBI Taxonomy" id="4874"/>
    <lineage>
        <taxon>Eukaryota</taxon>
        <taxon>Fungi</taxon>
        <taxon>Fungi incertae sedis</taxon>
        <taxon>Mucoromycota</taxon>
        <taxon>Glomeromycotina</taxon>
        <taxon>Glomeromycetes</taxon>
        <taxon>Diversisporales</taxon>
        <taxon>Gigasporaceae</taxon>
        <taxon>Gigaspora</taxon>
    </lineage>
</organism>
<evidence type="ECO:0000256" key="1">
    <source>
        <dbReference type="SAM" id="MobiDB-lite"/>
    </source>
</evidence>
<protein>
    <submittedName>
        <fullName evidence="2">Uncharacterized protein</fullName>
    </submittedName>
</protein>
<name>A0A8H3XHR3_GIGMA</name>
<accession>A0A8H3XHR3</accession>
<gene>
    <name evidence="2" type="ORF">F8M41_001207</name>
</gene>
<sequence length="112" mass="12924">MKLLVRTAPTVKSKPEEVPTTKKAPRKEVHQLNDTDDERNTDKEKNTKKDDSNSEAPKWAALATKNPRNKSPAYLPENPKPYCELKNYPFFLPLDSLLIETDPCSRLFRRNI</sequence>
<dbReference type="EMBL" id="WTPW01001097">
    <property type="protein sequence ID" value="KAF0457442.1"/>
    <property type="molecule type" value="Genomic_DNA"/>
</dbReference>
<comment type="caution">
    <text evidence="2">The sequence shown here is derived from an EMBL/GenBank/DDBJ whole genome shotgun (WGS) entry which is preliminary data.</text>
</comment>
<keyword evidence="3" id="KW-1185">Reference proteome</keyword>
<feature type="compositionally biased region" description="Basic and acidic residues" evidence="1">
    <location>
        <begin position="13"/>
        <end position="52"/>
    </location>
</feature>
<evidence type="ECO:0000313" key="3">
    <source>
        <dbReference type="Proteomes" id="UP000439903"/>
    </source>
</evidence>
<proteinExistence type="predicted"/>